<keyword evidence="2" id="KW-0547">Nucleotide-binding</keyword>
<dbReference type="InterPro" id="IPR036907">
    <property type="entry name" value="5'-Nucleotdase_C_sf"/>
</dbReference>
<dbReference type="RefSeq" id="WP_377127213.1">
    <property type="nucleotide sequence ID" value="NZ_JBHRSD010000035.1"/>
</dbReference>
<feature type="domain" description="5'-Nucleotidase C-terminal" evidence="4">
    <location>
        <begin position="313"/>
        <end position="452"/>
    </location>
</feature>
<dbReference type="Pfam" id="PF00149">
    <property type="entry name" value="Metallophos"/>
    <property type="match status" value="1"/>
</dbReference>
<accession>A0ABV7CNK1</accession>
<dbReference type="EMBL" id="JBHRSD010000035">
    <property type="protein sequence ID" value="MFC3034259.1"/>
    <property type="molecule type" value="Genomic_DNA"/>
</dbReference>
<dbReference type="SUPFAM" id="SSF55816">
    <property type="entry name" value="5'-nucleotidase (syn. UDP-sugar hydrolase), C-terminal domain"/>
    <property type="match status" value="1"/>
</dbReference>
<organism evidence="5 6">
    <name type="scientific">Pseudoalteromonas fenneropenaei</name>
    <dbReference type="NCBI Taxonomy" id="1737459"/>
    <lineage>
        <taxon>Bacteria</taxon>
        <taxon>Pseudomonadati</taxon>
        <taxon>Pseudomonadota</taxon>
        <taxon>Gammaproteobacteria</taxon>
        <taxon>Alteromonadales</taxon>
        <taxon>Pseudoalteromonadaceae</taxon>
        <taxon>Pseudoalteromonas</taxon>
    </lineage>
</organism>
<proteinExistence type="inferred from homology"/>
<sequence>MPHTIKQLLLVALISFYSSFGLAKNVDITFLHANDVYEMTPVNGGKFGGLARVETIMKELRQRNPNTFSILAGDLFSPSAIGTAVVDGDKLAGKQMVDVLNAMRWDFMTLGNHEFDNGYEPLLARLAEAQFTIFSSNVLDPKTNKPLANLKGEVVFSVDGVKVALIGVVLPSLAKDFVKILDPLAQTKAAIEKVKNQGADIVVLVTHQEIETDLAFANQLDVDLILGGHEHENMYFRRGAHFVPVAKADANARSVYIHHLQFDTERKTLKVHSELKLVTAAIAEDKVIAARAKAWQNKAFDAFRAQGFEPTKVIATTKTDLNGLEADVRNGVTNLTQVIAQSELLAYPDAQAAIYNAGSIRIDDVLPAGELSEYDVIRILPFGGDYSLVEIPGDLLIQTLDAGAGNKGTGGYLQMANISRRGNQWQLDGADIDAKREYKIVIASFLIERGDANLTFLVNNPRIKVLSQDKVDARKALIAYLASHAI</sequence>
<evidence type="ECO:0000259" key="4">
    <source>
        <dbReference type="Pfam" id="PF02872"/>
    </source>
</evidence>
<dbReference type="InterPro" id="IPR006179">
    <property type="entry name" value="5_nucleotidase/apyrase"/>
</dbReference>
<evidence type="ECO:0000256" key="1">
    <source>
        <dbReference type="ARBA" id="ARBA00022729"/>
    </source>
</evidence>
<dbReference type="InterPro" id="IPR008334">
    <property type="entry name" value="5'-Nucleotdase_C"/>
</dbReference>
<comment type="similarity">
    <text evidence="2">Belongs to the 5'-nucleotidase family.</text>
</comment>
<keyword evidence="1" id="KW-0732">Signal</keyword>
<evidence type="ECO:0000259" key="3">
    <source>
        <dbReference type="Pfam" id="PF00149"/>
    </source>
</evidence>
<gene>
    <name evidence="5" type="ORF">ACFOEE_17270</name>
</gene>
<evidence type="ECO:0000313" key="5">
    <source>
        <dbReference type="EMBL" id="MFC3034259.1"/>
    </source>
</evidence>
<comment type="caution">
    <text evidence="5">The sequence shown here is derived from an EMBL/GenBank/DDBJ whole genome shotgun (WGS) entry which is preliminary data.</text>
</comment>
<dbReference type="Pfam" id="PF02872">
    <property type="entry name" value="5_nucleotid_C"/>
    <property type="match status" value="1"/>
</dbReference>
<reference evidence="6" key="1">
    <citation type="journal article" date="2019" name="Int. J. Syst. Evol. Microbiol.">
        <title>The Global Catalogue of Microorganisms (GCM) 10K type strain sequencing project: providing services to taxonomists for standard genome sequencing and annotation.</title>
        <authorList>
            <consortium name="The Broad Institute Genomics Platform"/>
            <consortium name="The Broad Institute Genome Sequencing Center for Infectious Disease"/>
            <person name="Wu L."/>
            <person name="Ma J."/>
        </authorList>
    </citation>
    <scope>NUCLEOTIDE SEQUENCE [LARGE SCALE GENOMIC DNA]</scope>
    <source>
        <strain evidence="6">KCTC 42730</strain>
    </source>
</reference>
<dbReference type="PRINTS" id="PR01607">
    <property type="entry name" value="APYRASEFAMLY"/>
</dbReference>
<keyword evidence="2" id="KW-0378">Hydrolase</keyword>
<protein>
    <submittedName>
        <fullName evidence="5">Bifunctional metallophosphatase/5'-nucleotidase</fullName>
    </submittedName>
</protein>
<keyword evidence="6" id="KW-1185">Reference proteome</keyword>
<name>A0ABV7CNK1_9GAMM</name>
<evidence type="ECO:0000256" key="2">
    <source>
        <dbReference type="RuleBase" id="RU362119"/>
    </source>
</evidence>
<evidence type="ECO:0000313" key="6">
    <source>
        <dbReference type="Proteomes" id="UP001595453"/>
    </source>
</evidence>
<dbReference type="Gene3D" id="3.60.21.10">
    <property type="match status" value="1"/>
</dbReference>
<dbReference type="InterPro" id="IPR004843">
    <property type="entry name" value="Calcineurin-like_PHP"/>
</dbReference>
<dbReference type="Gene3D" id="3.90.780.10">
    <property type="entry name" value="5'-Nucleotidase, C-terminal domain"/>
    <property type="match status" value="1"/>
</dbReference>
<feature type="domain" description="Calcineurin-like phosphoesterase" evidence="3">
    <location>
        <begin position="29"/>
        <end position="232"/>
    </location>
</feature>
<dbReference type="Proteomes" id="UP001595453">
    <property type="component" value="Unassembled WGS sequence"/>
</dbReference>
<dbReference type="PANTHER" id="PTHR11575">
    <property type="entry name" value="5'-NUCLEOTIDASE-RELATED"/>
    <property type="match status" value="1"/>
</dbReference>
<dbReference type="PANTHER" id="PTHR11575:SF24">
    <property type="entry name" value="5'-NUCLEOTIDASE"/>
    <property type="match status" value="1"/>
</dbReference>
<dbReference type="InterPro" id="IPR029052">
    <property type="entry name" value="Metallo-depent_PP-like"/>
</dbReference>
<dbReference type="SUPFAM" id="SSF56300">
    <property type="entry name" value="Metallo-dependent phosphatases"/>
    <property type="match status" value="1"/>
</dbReference>